<dbReference type="PROSITE" id="PS50041">
    <property type="entry name" value="C_TYPE_LECTIN_2"/>
    <property type="match status" value="1"/>
</dbReference>
<comment type="caution">
    <text evidence="3">Lacks conserved residue(s) required for the propagation of feature annotation.</text>
</comment>
<protein>
    <submittedName>
        <fullName evidence="6">Uncharacterized protein</fullName>
    </submittedName>
</protein>
<dbReference type="CDD" id="cd00041">
    <property type="entry name" value="CUB"/>
    <property type="match status" value="1"/>
</dbReference>
<proteinExistence type="predicted"/>
<dbReference type="InterPro" id="IPR001304">
    <property type="entry name" value="C-type_lectin-like"/>
</dbReference>
<evidence type="ECO:0000256" key="2">
    <source>
        <dbReference type="ARBA" id="ARBA00023157"/>
    </source>
</evidence>
<dbReference type="PROSITE" id="PS01180">
    <property type="entry name" value="CUB"/>
    <property type="match status" value="1"/>
</dbReference>
<keyword evidence="2" id="KW-1015">Disulfide bond</keyword>
<dbReference type="EMBL" id="LR899767">
    <property type="protein sequence ID" value="CAD7242317.1"/>
    <property type="molecule type" value="Genomic_DNA"/>
</dbReference>
<dbReference type="InterPro" id="IPR016186">
    <property type="entry name" value="C-type_lectin-like/link_sf"/>
</dbReference>
<dbReference type="Pfam" id="PF00059">
    <property type="entry name" value="Lectin_C"/>
    <property type="match status" value="1"/>
</dbReference>
<dbReference type="Pfam" id="PF00431">
    <property type="entry name" value="CUB"/>
    <property type="match status" value="1"/>
</dbReference>
<gene>
    <name evidence="6" type="ORF">DSTB1V02_LOCUS2286</name>
</gene>
<dbReference type="Proteomes" id="UP000677054">
    <property type="component" value="Unassembled WGS sequence"/>
</dbReference>
<dbReference type="EMBL" id="CAJPEV010000250">
    <property type="protein sequence ID" value="CAG0882968.1"/>
    <property type="molecule type" value="Genomic_DNA"/>
</dbReference>
<evidence type="ECO:0000256" key="1">
    <source>
        <dbReference type="ARBA" id="ARBA00022737"/>
    </source>
</evidence>
<organism evidence="6">
    <name type="scientific">Darwinula stevensoni</name>
    <dbReference type="NCBI Taxonomy" id="69355"/>
    <lineage>
        <taxon>Eukaryota</taxon>
        <taxon>Metazoa</taxon>
        <taxon>Ecdysozoa</taxon>
        <taxon>Arthropoda</taxon>
        <taxon>Crustacea</taxon>
        <taxon>Oligostraca</taxon>
        <taxon>Ostracoda</taxon>
        <taxon>Podocopa</taxon>
        <taxon>Podocopida</taxon>
        <taxon>Darwinulocopina</taxon>
        <taxon>Darwinuloidea</taxon>
        <taxon>Darwinulidae</taxon>
        <taxon>Darwinula</taxon>
    </lineage>
</organism>
<dbReference type="OrthoDB" id="10009301at2759"/>
<dbReference type="SMART" id="SM00042">
    <property type="entry name" value="CUB"/>
    <property type="match status" value="1"/>
</dbReference>
<evidence type="ECO:0000259" key="4">
    <source>
        <dbReference type="PROSITE" id="PS01180"/>
    </source>
</evidence>
<keyword evidence="1" id="KW-0677">Repeat</keyword>
<name>A0A7R8ZZ72_9CRUS</name>
<dbReference type="SMART" id="SM00034">
    <property type="entry name" value="CLECT"/>
    <property type="match status" value="1"/>
</dbReference>
<dbReference type="PANTHER" id="PTHR24251:SF30">
    <property type="entry name" value="MEMBRANE FRIZZLED-RELATED PROTEIN"/>
    <property type="match status" value="1"/>
</dbReference>
<sequence length="335" mass="39035">MKLALRLSFLRDSNFCVLHWPEGVNSSEDSSRREYALVLTWRRMLPRLRDSRLFFSASQTLAWSSVDAECNVTFTEPWGSFSSPNYPNDYNNYELCWYYIEVIPDGFVYVEFLDFQLQWDPTCYYDSLAIAQYANQKTEVLCGQFGSFSTDLETIFFQITFRTDGTLTNRGFSAEFWTMMPLKCEEGWEEFQLGCYLFADDRKTAMEAQRECEDVGANLASIHREEEFLFIGEHALSSPLWIGLQTEDSQRKWVDGTSYDYELSNLNFLSDDGFAYTWTDQWVMGNCARSEPSSRRSLGEDCEYAVLDARGDYPKEGRFPFVCKKDRPRTILKGF</sequence>
<dbReference type="SUPFAM" id="SSF49854">
    <property type="entry name" value="Spermadhesin, CUB domain"/>
    <property type="match status" value="1"/>
</dbReference>
<dbReference type="AlphaFoldDB" id="A0A7R8ZZ72"/>
<dbReference type="PANTHER" id="PTHR24251">
    <property type="entry name" value="OVOCHYMASE-RELATED"/>
    <property type="match status" value="1"/>
</dbReference>
<dbReference type="InterPro" id="IPR016187">
    <property type="entry name" value="CTDL_fold"/>
</dbReference>
<feature type="domain" description="CUB" evidence="4">
    <location>
        <begin position="70"/>
        <end position="179"/>
    </location>
</feature>
<reference evidence="6" key="1">
    <citation type="submission" date="2020-11" db="EMBL/GenBank/DDBJ databases">
        <authorList>
            <person name="Tran Van P."/>
        </authorList>
    </citation>
    <scope>NUCLEOTIDE SEQUENCE</scope>
</reference>
<evidence type="ECO:0000259" key="5">
    <source>
        <dbReference type="PROSITE" id="PS50041"/>
    </source>
</evidence>
<evidence type="ECO:0000313" key="6">
    <source>
        <dbReference type="EMBL" id="CAD7242317.1"/>
    </source>
</evidence>
<keyword evidence="7" id="KW-1185">Reference proteome</keyword>
<dbReference type="InterPro" id="IPR000859">
    <property type="entry name" value="CUB_dom"/>
</dbReference>
<dbReference type="Gene3D" id="3.10.100.10">
    <property type="entry name" value="Mannose-Binding Protein A, subunit A"/>
    <property type="match status" value="1"/>
</dbReference>
<dbReference type="SUPFAM" id="SSF56436">
    <property type="entry name" value="C-type lectin-like"/>
    <property type="match status" value="1"/>
</dbReference>
<dbReference type="Gene3D" id="2.60.120.290">
    <property type="entry name" value="Spermadhesin, CUB domain"/>
    <property type="match status" value="1"/>
</dbReference>
<evidence type="ECO:0000256" key="3">
    <source>
        <dbReference type="PROSITE-ProRule" id="PRU00059"/>
    </source>
</evidence>
<accession>A0A7R8ZZ72</accession>
<evidence type="ECO:0000313" key="7">
    <source>
        <dbReference type="Proteomes" id="UP000677054"/>
    </source>
</evidence>
<feature type="domain" description="C-type lectin" evidence="5">
    <location>
        <begin position="191"/>
        <end position="324"/>
    </location>
</feature>
<dbReference type="InterPro" id="IPR035914">
    <property type="entry name" value="Sperma_CUB_dom_sf"/>
</dbReference>